<dbReference type="InterPro" id="IPR023214">
    <property type="entry name" value="HAD_sf"/>
</dbReference>
<dbReference type="GO" id="GO:0003824">
    <property type="term" value="F:catalytic activity"/>
    <property type="evidence" value="ECO:0007669"/>
    <property type="project" value="UniProtKB-ARBA"/>
</dbReference>
<evidence type="ECO:0000313" key="5">
    <source>
        <dbReference type="EMBL" id="AXG79900.1"/>
    </source>
</evidence>
<organism evidence="5 6">
    <name type="scientific">Streptomyces paludis</name>
    <dbReference type="NCBI Taxonomy" id="2282738"/>
    <lineage>
        <taxon>Bacteria</taxon>
        <taxon>Bacillati</taxon>
        <taxon>Actinomycetota</taxon>
        <taxon>Actinomycetes</taxon>
        <taxon>Kitasatosporales</taxon>
        <taxon>Streptomycetaceae</taxon>
        <taxon>Streptomyces</taxon>
    </lineage>
</organism>
<evidence type="ECO:0000256" key="1">
    <source>
        <dbReference type="ARBA" id="ARBA00001946"/>
    </source>
</evidence>
<dbReference type="Gene3D" id="3.40.50.1000">
    <property type="entry name" value="HAD superfamily/HAD-like"/>
    <property type="match status" value="1"/>
</dbReference>
<evidence type="ECO:0000256" key="3">
    <source>
        <dbReference type="ARBA" id="ARBA00022723"/>
    </source>
</evidence>
<dbReference type="InterPro" id="IPR006439">
    <property type="entry name" value="HAD-SF_hydro_IA"/>
</dbReference>
<dbReference type="Pfam" id="PF00702">
    <property type="entry name" value="Hydrolase"/>
    <property type="match status" value="1"/>
</dbReference>
<protein>
    <submittedName>
        <fullName evidence="5">HAD family phosphatase</fullName>
    </submittedName>
</protein>
<dbReference type="CDD" id="cd07526">
    <property type="entry name" value="HAD_BPGM_like"/>
    <property type="match status" value="1"/>
</dbReference>
<sequence>MIFDCDGVLVDSERICVKIDVRVMADLGCDFTEEEVISTFVGSSFAIRDAFIEERLGRPLAPEWYKAYDHLYEEALATELTAIDGVADAIGTLEALGLPFCLASNGGHANIRRNLATAGLRHHFAEARIFSAADVALGKPAPDLFLHAARTLGVDPARCAVVEDSPYGVTAARAAGMRSFGYAGGLTAAHRLAGPGTVVFEDMRELPGLLSAARAVS</sequence>
<dbReference type="KEGG" id="spad:DVK44_22110"/>
<comment type="similarity">
    <text evidence="2">Belongs to the HAD-like hydrolase superfamily. CbbY/CbbZ/Gph/YieH family.</text>
</comment>
<evidence type="ECO:0000313" key="6">
    <source>
        <dbReference type="Proteomes" id="UP000253868"/>
    </source>
</evidence>
<dbReference type="SUPFAM" id="SSF56784">
    <property type="entry name" value="HAD-like"/>
    <property type="match status" value="1"/>
</dbReference>
<dbReference type="InterPro" id="IPR036412">
    <property type="entry name" value="HAD-like_sf"/>
</dbReference>
<dbReference type="Proteomes" id="UP000253868">
    <property type="component" value="Chromosome"/>
</dbReference>
<dbReference type="OrthoDB" id="9812856at2"/>
<dbReference type="AlphaFoldDB" id="A0A345HT76"/>
<dbReference type="InterPro" id="IPR051600">
    <property type="entry name" value="Beta-PGM-like"/>
</dbReference>
<reference evidence="6" key="1">
    <citation type="submission" date="2018-07" db="EMBL/GenBank/DDBJ databases">
        <authorList>
            <person name="Zhao J."/>
        </authorList>
    </citation>
    <scope>NUCLEOTIDE SEQUENCE [LARGE SCALE GENOMIC DNA]</scope>
    <source>
        <strain evidence="6">GSSD-12</strain>
    </source>
</reference>
<dbReference type="RefSeq" id="WP_114661225.1">
    <property type="nucleotide sequence ID" value="NZ_CP031194.1"/>
</dbReference>
<dbReference type="Gene3D" id="1.10.150.240">
    <property type="entry name" value="Putative phosphatase, domain 2"/>
    <property type="match status" value="1"/>
</dbReference>
<dbReference type="PANTHER" id="PTHR46193">
    <property type="entry name" value="6-PHOSPHOGLUCONATE PHOSPHATASE"/>
    <property type="match status" value="1"/>
</dbReference>
<dbReference type="InterPro" id="IPR023198">
    <property type="entry name" value="PGP-like_dom2"/>
</dbReference>
<evidence type="ECO:0000256" key="2">
    <source>
        <dbReference type="ARBA" id="ARBA00006171"/>
    </source>
</evidence>
<accession>A0A345HT76</accession>
<dbReference type="GO" id="GO:0046872">
    <property type="term" value="F:metal ion binding"/>
    <property type="evidence" value="ECO:0007669"/>
    <property type="project" value="UniProtKB-KW"/>
</dbReference>
<gene>
    <name evidence="5" type="ORF">DVK44_22110</name>
</gene>
<keyword evidence="6" id="KW-1185">Reference proteome</keyword>
<dbReference type="SFLD" id="SFLDS00003">
    <property type="entry name" value="Haloacid_Dehalogenase"/>
    <property type="match status" value="1"/>
</dbReference>
<name>A0A345HT76_9ACTN</name>
<dbReference type="EMBL" id="CP031194">
    <property type="protein sequence ID" value="AXG79900.1"/>
    <property type="molecule type" value="Genomic_DNA"/>
</dbReference>
<proteinExistence type="inferred from homology"/>
<dbReference type="SFLD" id="SFLDG01129">
    <property type="entry name" value="C1.5:_HAD__Beta-PGM__Phosphata"/>
    <property type="match status" value="1"/>
</dbReference>
<comment type="cofactor">
    <cofactor evidence="1">
        <name>Mg(2+)</name>
        <dbReference type="ChEBI" id="CHEBI:18420"/>
    </cofactor>
</comment>
<dbReference type="PANTHER" id="PTHR46193:SF10">
    <property type="entry name" value="6-PHOSPHOGLUCONATE PHOSPHATASE"/>
    <property type="match status" value="1"/>
</dbReference>
<keyword evidence="4" id="KW-0460">Magnesium</keyword>
<dbReference type="NCBIfam" id="TIGR01509">
    <property type="entry name" value="HAD-SF-IA-v3"/>
    <property type="match status" value="1"/>
</dbReference>
<keyword evidence="3" id="KW-0479">Metal-binding</keyword>
<evidence type="ECO:0000256" key="4">
    <source>
        <dbReference type="ARBA" id="ARBA00022842"/>
    </source>
</evidence>
<dbReference type="SFLD" id="SFLDG01135">
    <property type="entry name" value="C1.5.6:_HAD__Beta-PGM__Phospha"/>
    <property type="match status" value="1"/>
</dbReference>